<dbReference type="InterPro" id="IPR007048">
    <property type="entry name" value="IraD/Gp25-like"/>
</dbReference>
<dbReference type="EMBL" id="JAUZVZ010000029">
    <property type="protein sequence ID" value="MDP4537665.1"/>
    <property type="molecule type" value="Genomic_DNA"/>
</dbReference>
<organism evidence="2 3">
    <name type="scientific">Alkalimonas collagenimarina</name>
    <dbReference type="NCBI Taxonomy" id="400390"/>
    <lineage>
        <taxon>Bacteria</taxon>
        <taxon>Pseudomonadati</taxon>
        <taxon>Pseudomonadota</taxon>
        <taxon>Gammaproteobacteria</taxon>
        <taxon>Alkalimonas</taxon>
    </lineage>
</organism>
<dbReference type="PANTHER" id="PTHR38595:SF1">
    <property type="entry name" value="TYPE VI SECRETION SYSTEM COMPONENT TSSE1"/>
    <property type="match status" value="1"/>
</dbReference>
<feature type="domain" description="IraD/Gp25-like" evidence="1">
    <location>
        <begin position="40"/>
        <end position="140"/>
    </location>
</feature>
<protein>
    <submittedName>
        <fullName evidence="2">Type VI secretion system baseplate subunit TssE</fullName>
    </submittedName>
</protein>
<dbReference type="InterPro" id="IPR053176">
    <property type="entry name" value="T6SS_TssE1-like"/>
</dbReference>
<comment type="caution">
    <text evidence="2">The sequence shown here is derived from an EMBL/GenBank/DDBJ whole genome shotgun (WGS) entry which is preliminary data.</text>
</comment>
<accession>A0ABT9H2W7</accession>
<gene>
    <name evidence="2" type="primary">tssE</name>
    <name evidence="2" type="ORF">Q3O60_15875</name>
</gene>
<evidence type="ECO:0000313" key="3">
    <source>
        <dbReference type="Proteomes" id="UP001231616"/>
    </source>
</evidence>
<dbReference type="Pfam" id="PF04965">
    <property type="entry name" value="GPW_gp25"/>
    <property type="match status" value="1"/>
</dbReference>
<dbReference type="SUPFAM" id="SSF160719">
    <property type="entry name" value="gpW/gp25-like"/>
    <property type="match status" value="1"/>
</dbReference>
<dbReference type="InterPro" id="IPR017737">
    <property type="entry name" value="TssE1-like"/>
</dbReference>
<dbReference type="Proteomes" id="UP001231616">
    <property type="component" value="Unassembled WGS sequence"/>
</dbReference>
<proteinExistence type="predicted"/>
<dbReference type="RefSeq" id="WP_305894914.1">
    <property type="nucleotide sequence ID" value="NZ_JAUZVZ010000029.1"/>
</dbReference>
<sequence length="165" mass="19100">MVVKIRQKQPLQQSLLDRLIDDAPGEKESKRVRRGFDLKALRASVHRDLQNLLNTRVPWNTWPEAYDELQQSLMSYGLPDFSVMVVDSLNGREQLCKAVEQAIRRFEPRFVDVEVIPLEPKNDVERVLRLRIQALLHADPEPEHVLFDSEVEPVNLGLRIVELTA</sequence>
<name>A0ABT9H2W7_9GAMM</name>
<reference evidence="2 3" key="1">
    <citation type="submission" date="2023-08" db="EMBL/GenBank/DDBJ databases">
        <authorList>
            <person name="Joshi A."/>
            <person name="Thite S."/>
        </authorList>
    </citation>
    <scope>NUCLEOTIDE SEQUENCE [LARGE SCALE GENOMIC DNA]</scope>
    <source>
        <strain evidence="2 3">AC40</strain>
    </source>
</reference>
<keyword evidence="3" id="KW-1185">Reference proteome</keyword>
<dbReference type="Gene3D" id="3.10.450.40">
    <property type="match status" value="1"/>
</dbReference>
<evidence type="ECO:0000259" key="1">
    <source>
        <dbReference type="Pfam" id="PF04965"/>
    </source>
</evidence>
<evidence type="ECO:0000313" key="2">
    <source>
        <dbReference type="EMBL" id="MDP4537665.1"/>
    </source>
</evidence>
<dbReference type="PANTHER" id="PTHR38595">
    <property type="entry name" value="CYTOPLASMIC PROTEIN-RELATED"/>
    <property type="match status" value="1"/>
</dbReference>
<dbReference type="NCBIfam" id="TIGR03357">
    <property type="entry name" value="VI_zyme"/>
    <property type="match status" value="1"/>
</dbReference>